<organism evidence="2">
    <name type="scientific">uncultured Acetothermia bacterium</name>
    <dbReference type="NCBI Taxonomy" id="236499"/>
    <lineage>
        <taxon>Bacteria</taxon>
        <taxon>Candidatus Bipolaricaulota</taxon>
        <taxon>environmental samples</taxon>
    </lineage>
</organism>
<feature type="domain" description="HicB-like antitoxin of toxin-antitoxin system" evidence="1">
    <location>
        <begin position="17"/>
        <end position="68"/>
    </location>
</feature>
<dbReference type="PANTHER" id="PTHR34504">
    <property type="entry name" value="ANTITOXIN HICB"/>
    <property type="match status" value="1"/>
</dbReference>
<dbReference type="InterPro" id="IPR031807">
    <property type="entry name" value="HicB-like"/>
</dbReference>
<sequence>MKTYIFKVIIEEDPFEDGRMAYRAYVPALPGCHTWGYTVEEVLENIREAIEIDLEERRTHGDPIPTEPQEFVRVSPDALVAVTAPS</sequence>
<evidence type="ECO:0000259" key="1">
    <source>
        <dbReference type="Pfam" id="PF15919"/>
    </source>
</evidence>
<accession>H5SJH5</accession>
<dbReference type="InterPro" id="IPR035069">
    <property type="entry name" value="TTHA1013/TTHA0281-like"/>
</dbReference>
<dbReference type="InterPro" id="IPR051404">
    <property type="entry name" value="TA_system_antitoxin"/>
</dbReference>
<dbReference type="Pfam" id="PF15919">
    <property type="entry name" value="HicB_lk_antitox"/>
    <property type="match status" value="1"/>
</dbReference>
<gene>
    <name evidence="2" type="ORF">HGMM_F36B04C14</name>
</gene>
<dbReference type="AlphaFoldDB" id="H5SJH5"/>
<proteinExistence type="predicted"/>
<reference evidence="2" key="2">
    <citation type="journal article" date="2012" name="PLoS ONE">
        <title>A Deeply Branching Thermophilic Bacterium with an Ancient Acetyl-CoA Pathway Dominates a Subsurface Ecosystem.</title>
        <authorList>
            <person name="Takami H."/>
            <person name="Noguchi H."/>
            <person name="Takaki Y."/>
            <person name="Uchiyama I."/>
            <person name="Toyoda A."/>
            <person name="Nishi S."/>
            <person name="Chee G.-J."/>
            <person name="Arai W."/>
            <person name="Nunoura T."/>
            <person name="Itoh T."/>
            <person name="Hattori M."/>
            <person name="Takai K."/>
        </authorList>
    </citation>
    <scope>NUCLEOTIDE SEQUENCE</scope>
</reference>
<evidence type="ECO:0000313" key="2">
    <source>
        <dbReference type="EMBL" id="BAL56311.1"/>
    </source>
</evidence>
<dbReference type="SUPFAM" id="SSF143100">
    <property type="entry name" value="TTHA1013/TTHA0281-like"/>
    <property type="match status" value="1"/>
</dbReference>
<reference evidence="2" key="1">
    <citation type="journal article" date="2005" name="Environ. Microbiol.">
        <title>Genetic and functional properties of uncultivated thermophilic crenarchaeotes from a subsurface gold mine as revealed by analysis of genome fragments.</title>
        <authorList>
            <person name="Nunoura T."/>
            <person name="Hirayama H."/>
            <person name="Takami H."/>
            <person name="Oida H."/>
            <person name="Nishi S."/>
            <person name="Shimamura S."/>
            <person name="Suzuki Y."/>
            <person name="Inagaki F."/>
            <person name="Takai K."/>
            <person name="Nealson K.H."/>
            <person name="Horikoshi K."/>
        </authorList>
    </citation>
    <scope>NUCLEOTIDE SEQUENCE</scope>
</reference>
<protein>
    <submittedName>
        <fullName evidence="2">Hypothetical conserved protein</fullName>
    </submittedName>
</protein>
<dbReference type="PANTHER" id="PTHR34504:SF2">
    <property type="entry name" value="UPF0150 PROTEIN SSL0259"/>
    <property type="match status" value="1"/>
</dbReference>
<dbReference type="Gene3D" id="3.30.160.250">
    <property type="match status" value="1"/>
</dbReference>
<name>H5SJH5_9BACT</name>
<dbReference type="EMBL" id="AP011743">
    <property type="protein sequence ID" value="BAL56311.1"/>
    <property type="molecule type" value="Genomic_DNA"/>
</dbReference>